<dbReference type="Pfam" id="PF12793">
    <property type="entry name" value="SgrR_N"/>
    <property type="match status" value="1"/>
</dbReference>
<reference evidence="8 9" key="1">
    <citation type="submission" date="2018-12" db="EMBL/GenBank/DDBJ databases">
        <authorList>
            <consortium name="Pathogen Informatics"/>
        </authorList>
    </citation>
    <scope>NUCLEOTIDE SEQUENCE [LARGE SCALE GENOMIC DNA]</scope>
    <source>
        <strain evidence="8 9">NCTC5773</strain>
    </source>
</reference>
<evidence type="ECO:0000256" key="1">
    <source>
        <dbReference type="ARBA" id="ARBA00022491"/>
    </source>
</evidence>
<dbReference type="GO" id="GO:1904680">
    <property type="term" value="F:peptide transmembrane transporter activity"/>
    <property type="evidence" value="ECO:0007669"/>
    <property type="project" value="TreeGrafter"/>
</dbReference>
<keyword evidence="2" id="KW-0805">Transcription regulation</keyword>
<evidence type="ECO:0000256" key="3">
    <source>
        <dbReference type="ARBA" id="ARBA00023125"/>
    </source>
</evidence>
<dbReference type="InterPro" id="IPR025370">
    <property type="entry name" value="SgrR_HTH_N"/>
</dbReference>
<organism evidence="8 9">
    <name type="scientific">Salmonella enterica subsp. salamae</name>
    <dbReference type="NCBI Taxonomy" id="59202"/>
    <lineage>
        <taxon>Bacteria</taxon>
        <taxon>Pseudomonadati</taxon>
        <taxon>Pseudomonadota</taxon>
        <taxon>Gammaproteobacteria</taxon>
        <taxon>Enterobacterales</taxon>
        <taxon>Enterobacteriaceae</taxon>
        <taxon>Salmonella</taxon>
    </lineage>
</organism>
<evidence type="ECO:0000256" key="5">
    <source>
        <dbReference type="ARBA" id="ARBA00023163"/>
    </source>
</evidence>
<feature type="domain" description="Transcriptional regulator SgrR N-terminal HTH" evidence="7">
    <location>
        <begin position="5"/>
        <end position="118"/>
    </location>
</feature>
<dbReference type="Pfam" id="PF00496">
    <property type="entry name" value="SBP_bac_5"/>
    <property type="match status" value="1"/>
</dbReference>
<dbReference type="PANTHER" id="PTHR30290">
    <property type="entry name" value="PERIPLASMIC BINDING COMPONENT OF ABC TRANSPORTER"/>
    <property type="match status" value="1"/>
</dbReference>
<dbReference type="SUPFAM" id="SSF53850">
    <property type="entry name" value="Periplasmic binding protein-like II"/>
    <property type="match status" value="1"/>
</dbReference>
<dbReference type="InterPro" id="IPR000914">
    <property type="entry name" value="SBP_5_dom"/>
</dbReference>
<evidence type="ECO:0000313" key="9">
    <source>
        <dbReference type="Proteomes" id="UP000267858"/>
    </source>
</evidence>
<keyword evidence="5" id="KW-0804">Transcription</keyword>
<dbReference type="PANTHER" id="PTHR30290:SF72">
    <property type="entry name" value="HTH-TYPE TRANSCRIPTIONAL REGULATOR SGRR"/>
    <property type="match status" value="1"/>
</dbReference>
<dbReference type="EMBL" id="LR134141">
    <property type="protein sequence ID" value="VEA06347.1"/>
    <property type="molecule type" value="Genomic_DNA"/>
</dbReference>
<feature type="domain" description="Solute-binding protein family 5" evidence="6">
    <location>
        <begin position="164"/>
        <end position="306"/>
    </location>
</feature>
<evidence type="ECO:0000313" key="8">
    <source>
        <dbReference type="EMBL" id="VEA06347.1"/>
    </source>
</evidence>
<dbReference type="InterPro" id="IPR039424">
    <property type="entry name" value="SBP_5"/>
</dbReference>
<accession>A0A6D2GCE1</accession>
<dbReference type="SUPFAM" id="SSF46785">
    <property type="entry name" value="Winged helix' DNA-binding domain"/>
    <property type="match status" value="1"/>
</dbReference>
<protein>
    <submittedName>
        <fullName evidence="8">ABC transporter periplasmic solute binding protein</fullName>
    </submittedName>
</protein>
<evidence type="ECO:0000259" key="6">
    <source>
        <dbReference type="Pfam" id="PF00496"/>
    </source>
</evidence>
<evidence type="ECO:0000259" key="7">
    <source>
        <dbReference type="Pfam" id="PF12793"/>
    </source>
</evidence>
<dbReference type="AlphaFoldDB" id="A0A6D2GCE1"/>
<dbReference type="GO" id="GO:0015833">
    <property type="term" value="P:peptide transport"/>
    <property type="evidence" value="ECO:0007669"/>
    <property type="project" value="TreeGrafter"/>
</dbReference>
<keyword evidence="4" id="KW-0010">Activator</keyword>
<dbReference type="FunFam" id="3.40.190.10:FF:000070">
    <property type="entry name" value="HTH-type transcriptional regulator SgrR"/>
    <property type="match status" value="1"/>
</dbReference>
<keyword evidence="3" id="KW-0238">DNA-binding</keyword>
<name>A0A6D2GCE1_SALER</name>
<dbReference type="InterPro" id="IPR023767">
    <property type="entry name" value="Tscrpt_reg_SgrR"/>
</dbReference>
<dbReference type="InterPro" id="IPR036390">
    <property type="entry name" value="WH_DNA-bd_sf"/>
</dbReference>
<dbReference type="Gene3D" id="3.40.190.10">
    <property type="entry name" value="Periplasmic binding protein-like II"/>
    <property type="match status" value="1"/>
</dbReference>
<gene>
    <name evidence="8" type="primary">yabN</name>
    <name evidence="8" type="ORF">NCTC5773_04192</name>
</gene>
<keyword evidence="1" id="KW-0678">Repressor</keyword>
<sequence>MPSGRLQQQFIRLWQCCDGKTQDTTLNELADLLNCSRRHMRTLLNTMQARGWLTWEAEVGRGKRSRLTFLYTGLALQQQRAEDLLEQDRIDQLVQLVGDKSAVRQMLISHLGRSFRQGRHILRVLYYRPMHNLLPGTALRRSETHIARQIFSSLTRVNEENGELEADIAHHWQQISPLLWRFYLRPGIHFHHGRELEMEDVIASLTRINTLPLYSHITKIDSPTAWTLDIHLSQPDRWLPWLLGQVPAMILPREWETLTNFASHPIGTGPYAVRRNTPNQLKILAFDDYFGYRALIDEVNVWVLPDISEEPACGLMLEGPIQGGEKAIESRLEEGCYYLLFDARTPRGAHPQVREWVSHVLSPTNLLYHADEPLQQLWFPAYGLLPRWHHAHPGPGEKPAGLETLTLTFYREHIEHRVIARIMSALLAEHQVHLHIQEIDYDQWHAGEIESDIWLNSANFTLPLDFSLFAHLCEVPLLQNCIPRDWQGDAAQWRAGEMNLANWCQQLLASKAIVPLIHHWLTIQGQRSMRGLRMNTLGWFDFKSGMVCAAGSLTPCFSRRNRLKTV</sequence>
<dbReference type="NCBIfam" id="NF010149">
    <property type="entry name" value="PRK13626.1"/>
    <property type="match status" value="1"/>
</dbReference>
<dbReference type="GO" id="GO:0003677">
    <property type="term" value="F:DNA binding"/>
    <property type="evidence" value="ECO:0007669"/>
    <property type="project" value="UniProtKB-KW"/>
</dbReference>
<dbReference type="CDD" id="cd08507">
    <property type="entry name" value="PBP2_SgrR_like"/>
    <property type="match status" value="1"/>
</dbReference>
<evidence type="ECO:0000256" key="4">
    <source>
        <dbReference type="ARBA" id="ARBA00023159"/>
    </source>
</evidence>
<proteinExistence type="predicted"/>
<dbReference type="Proteomes" id="UP000267858">
    <property type="component" value="Chromosome"/>
</dbReference>
<evidence type="ECO:0000256" key="2">
    <source>
        <dbReference type="ARBA" id="ARBA00023015"/>
    </source>
</evidence>